<dbReference type="InterPro" id="IPR032675">
    <property type="entry name" value="LRR_dom_sf"/>
</dbReference>
<dbReference type="SUPFAM" id="SSF52047">
    <property type="entry name" value="RNI-like"/>
    <property type="match status" value="1"/>
</dbReference>
<dbReference type="EMBL" id="JAHFXS010000821">
    <property type="protein sequence ID" value="KAG9981643.1"/>
    <property type="molecule type" value="Genomic_DNA"/>
</dbReference>
<evidence type="ECO:0008006" key="3">
    <source>
        <dbReference type="Google" id="ProtNLM"/>
    </source>
</evidence>
<sequence>MAVAAFWDVFELRMKVLECLRDDRCDADLARCARVHSTWTDLALNALWLGYPRTQDDNDDSNRKRTEAIALLPRNRRQDYASRISVLDFSKLGGRLFHAMFDRLKFPRLKELVLSNAGPEISTKSEGFRLSKYLQSALESLKFVDVSDDDSINWLTASFLVDVAKICSSVKEVSFRIPYVPIEPSDLARFFRSIRPQMVFLDFGENTRSMLTLDLLCALSHGGCLESLAFAPGEGESTDVEVEHLQSFADATRNSFRSLKRLDMALDGRAISWIPQCFPMITWLRVNIFSHHRDESILKPLASMSHLQFLEIVGEGRDRDYEFCLPARSFIPLGSLSQLKSLNIGTSFFPFCMREEDSDKPEGFSLDARFLKADASDMFSGLIALEHLSINALDYESPDHLWESISEFCPRLSSIEFVDSLDLWSLVLPNAPVLENVTDMAIEQIRGRMQLDVIQAVRIIDNFAPKLQRLRCTGECSISQDVCTTWAEFRTTQEYFWFRGRPRIEELAV</sequence>
<reference evidence="1" key="1">
    <citation type="journal article" date="2021" name="J Fungi (Basel)">
        <title>Virulence traits and population genomics of the black yeast Aureobasidium melanogenum.</title>
        <authorList>
            <person name="Cernosa A."/>
            <person name="Sun X."/>
            <person name="Gostincar C."/>
            <person name="Fang C."/>
            <person name="Gunde-Cimerman N."/>
            <person name="Song Z."/>
        </authorList>
    </citation>
    <scope>NUCLEOTIDE SEQUENCE</scope>
    <source>
        <strain evidence="1">EXF-9298</strain>
    </source>
</reference>
<feature type="non-terminal residue" evidence="1">
    <location>
        <position position="509"/>
    </location>
</feature>
<evidence type="ECO:0000313" key="1">
    <source>
        <dbReference type="EMBL" id="KAG9981643.1"/>
    </source>
</evidence>
<accession>A0A9P8FSB6</accession>
<dbReference type="Gene3D" id="3.80.10.10">
    <property type="entry name" value="Ribonuclease Inhibitor"/>
    <property type="match status" value="1"/>
</dbReference>
<dbReference type="AlphaFoldDB" id="A0A9P8FSB6"/>
<protein>
    <recommendedName>
        <fullName evidence="3">F-box domain-containing protein</fullName>
    </recommendedName>
</protein>
<gene>
    <name evidence="1" type="ORF">KCU98_g7323</name>
</gene>
<comment type="caution">
    <text evidence="1">The sequence shown here is derived from an EMBL/GenBank/DDBJ whole genome shotgun (WGS) entry which is preliminary data.</text>
</comment>
<organism evidence="1 2">
    <name type="scientific">Aureobasidium melanogenum</name>
    <name type="common">Aureobasidium pullulans var. melanogenum</name>
    <dbReference type="NCBI Taxonomy" id="46634"/>
    <lineage>
        <taxon>Eukaryota</taxon>
        <taxon>Fungi</taxon>
        <taxon>Dikarya</taxon>
        <taxon>Ascomycota</taxon>
        <taxon>Pezizomycotina</taxon>
        <taxon>Dothideomycetes</taxon>
        <taxon>Dothideomycetidae</taxon>
        <taxon>Dothideales</taxon>
        <taxon>Saccotheciaceae</taxon>
        <taxon>Aureobasidium</taxon>
    </lineage>
</organism>
<reference evidence="1" key="2">
    <citation type="submission" date="2021-08" db="EMBL/GenBank/DDBJ databases">
        <authorList>
            <person name="Gostincar C."/>
            <person name="Sun X."/>
            <person name="Song Z."/>
            <person name="Gunde-Cimerman N."/>
        </authorList>
    </citation>
    <scope>NUCLEOTIDE SEQUENCE</scope>
    <source>
        <strain evidence="1">EXF-9298</strain>
    </source>
</reference>
<keyword evidence="2" id="KW-1185">Reference proteome</keyword>
<evidence type="ECO:0000313" key="2">
    <source>
        <dbReference type="Proteomes" id="UP000729357"/>
    </source>
</evidence>
<dbReference type="Proteomes" id="UP000729357">
    <property type="component" value="Unassembled WGS sequence"/>
</dbReference>
<name>A0A9P8FSB6_AURME</name>
<proteinExistence type="predicted"/>